<feature type="compositionally biased region" description="Polar residues" evidence="1">
    <location>
        <begin position="1"/>
        <end position="15"/>
    </location>
</feature>
<proteinExistence type="predicted"/>
<gene>
    <name evidence="2" type="ORF">IFR04_008209</name>
</gene>
<feature type="compositionally biased region" description="Low complexity" evidence="1">
    <location>
        <begin position="48"/>
        <end position="66"/>
    </location>
</feature>
<evidence type="ECO:0000313" key="2">
    <source>
        <dbReference type="EMBL" id="KAG4418673.1"/>
    </source>
</evidence>
<dbReference type="AlphaFoldDB" id="A0A8H7TH13"/>
<reference evidence="2" key="1">
    <citation type="submission" date="2021-02" db="EMBL/GenBank/DDBJ databases">
        <title>Genome sequence Cadophora malorum strain M34.</title>
        <authorList>
            <person name="Stefanovic E."/>
            <person name="Vu D."/>
            <person name="Scully C."/>
            <person name="Dijksterhuis J."/>
            <person name="Roader J."/>
            <person name="Houbraken J."/>
        </authorList>
    </citation>
    <scope>NUCLEOTIDE SEQUENCE</scope>
    <source>
        <strain evidence="2">M34</strain>
    </source>
</reference>
<sequence>MFPRRSISQITPSNTPREDFQEADNEMFTSLQPSRQKVPHHQPPPPMNQQQIRTSSGISSPAPKSSYTSIPPPLPRFPRNQIEAMPPLPFSLPAARNPILAPQQMVLDASKRHPVFFTERLKKAPEGVRAGNGTWSSPVATGYVFNDGVQRRVDGIYKL</sequence>
<evidence type="ECO:0000313" key="3">
    <source>
        <dbReference type="Proteomes" id="UP000664132"/>
    </source>
</evidence>
<evidence type="ECO:0000256" key="1">
    <source>
        <dbReference type="SAM" id="MobiDB-lite"/>
    </source>
</evidence>
<organism evidence="2 3">
    <name type="scientific">Cadophora malorum</name>
    <dbReference type="NCBI Taxonomy" id="108018"/>
    <lineage>
        <taxon>Eukaryota</taxon>
        <taxon>Fungi</taxon>
        <taxon>Dikarya</taxon>
        <taxon>Ascomycota</taxon>
        <taxon>Pezizomycotina</taxon>
        <taxon>Leotiomycetes</taxon>
        <taxon>Helotiales</taxon>
        <taxon>Ploettnerulaceae</taxon>
        <taxon>Cadophora</taxon>
    </lineage>
</organism>
<protein>
    <submittedName>
        <fullName evidence="2">Uncharacterized protein</fullName>
    </submittedName>
</protein>
<dbReference type="EMBL" id="JAFJYH010000123">
    <property type="protein sequence ID" value="KAG4418673.1"/>
    <property type="molecule type" value="Genomic_DNA"/>
</dbReference>
<dbReference type="Proteomes" id="UP000664132">
    <property type="component" value="Unassembled WGS sequence"/>
</dbReference>
<dbReference type="OrthoDB" id="3535086at2759"/>
<feature type="region of interest" description="Disordered" evidence="1">
    <location>
        <begin position="1"/>
        <end position="82"/>
    </location>
</feature>
<keyword evidence="3" id="KW-1185">Reference proteome</keyword>
<comment type="caution">
    <text evidence="2">The sequence shown here is derived from an EMBL/GenBank/DDBJ whole genome shotgun (WGS) entry which is preliminary data.</text>
</comment>
<accession>A0A8H7TH13</accession>
<name>A0A8H7TH13_9HELO</name>